<comment type="caution">
    <text evidence="1">The sequence shown here is derived from an EMBL/GenBank/DDBJ whole genome shotgun (WGS) entry which is preliminary data.</text>
</comment>
<keyword evidence="2" id="KW-1185">Reference proteome</keyword>
<sequence>MRLQRGRALLVLGEFAAGRDEIVLAQHHFELTAETDNKAKCQLELGRALAGLGENEAAEPVVRGRESPWCWWLWTPPFGSRAPARTALAGCPFVP</sequence>
<evidence type="ECO:0000313" key="1">
    <source>
        <dbReference type="EMBL" id="MBB5890820.1"/>
    </source>
</evidence>
<organism evidence="1 2">
    <name type="scientific">Kutzneria kofuensis</name>
    <dbReference type="NCBI Taxonomy" id="103725"/>
    <lineage>
        <taxon>Bacteria</taxon>
        <taxon>Bacillati</taxon>
        <taxon>Actinomycetota</taxon>
        <taxon>Actinomycetes</taxon>
        <taxon>Pseudonocardiales</taxon>
        <taxon>Pseudonocardiaceae</taxon>
        <taxon>Kutzneria</taxon>
    </lineage>
</organism>
<evidence type="ECO:0000313" key="2">
    <source>
        <dbReference type="Proteomes" id="UP000585638"/>
    </source>
</evidence>
<dbReference type="Proteomes" id="UP000585638">
    <property type="component" value="Unassembled WGS sequence"/>
</dbReference>
<reference evidence="1 2" key="1">
    <citation type="submission" date="2020-08" db="EMBL/GenBank/DDBJ databases">
        <title>Sequencing the genomes of 1000 actinobacteria strains.</title>
        <authorList>
            <person name="Klenk H.-P."/>
        </authorList>
    </citation>
    <scope>NUCLEOTIDE SEQUENCE [LARGE SCALE GENOMIC DNA]</scope>
    <source>
        <strain evidence="1 2">DSM 43851</strain>
    </source>
</reference>
<protein>
    <submittedName>
        <fullName evidence="1">Uncharacterized protein</fullName>
    </submittedName>
</protein>
<dbReference type="RefSeq" id="WP_184860516.1">
    <property type="nucleotide sequence ID" value="NZ_BAAAWY010000073.1"/>
</dbReference>
<name>A0A7W9KDX2_9PSEU</name>
<proteinExistence type="predicted"/>
<accession>A0A7W9KDX2</accession>
<dbReference type="AlphaFoldDB" id="A0A7W9KDX2"/>
<dbReference type="EMBL" id="JACHIR010000001">
    <property type="protein sequence ID" value="MBB5890820.1"/>
    <property type="molecule type" value="Genomic_DNA"/>
</dbReference>
<gene>
    <name evidence="1" type="ORF">BJ998_002016</name>
</gene>